<protein>
    <submittedName>
        <fullName evidence="3">Uncharacterized protein</fullName>
    </submittedName>
</protein>
<dbReference type="EMBL" id="JAINUF010000001">
    <property type="protein sequence ID" value="KAJ8382541.1"/>
    <property type="molecule type" value="Genomic_DNA"/>
</dbReference>
<proteinExistence type="predicted"/>
<organism evidence="3 4">
    <name type="scientific">Synaphobranchus kaupii</name>
    <name type="common">Kaup's arrowtooth eel</name>
    <dbReference type="NCBI Taxonomy" id="118154"/>
    <lineage>
        <taxon>Eukaryota</taxon>
        <taxon>Metazoa</taxon>
        <taxon>Chordata</taxon>
        <taxon>Craniata</taxon>
        <taxon>Vertebrata</taxon>
        <taxon>Euteleostomi</taxon>
        <taxon>Actinopterygii</taxon>
        <taxon>Neopterygii</taxon>
        <taxon>Teleostei</taxon>
        <taxon>Anguilliformes</taxon>
        <taxon>Synaphobranchidae</taxon>
        <taxon>Synaphobranchus</taxon>
    </lineage>
</organism>
<dbReference type="AlphaFoldDB" id="A0A9Q1JDD4"/>
<feature type="compositionally biased region" description="Basic and acidic residues" evidence="2">
    <location>
        <begin position="417"/>
        <end position="426"/>
    </location>
</feature>
<dbReference type="InterPro" id="IPR038891">
    <property type="entry name" value="FSIP2"/>
</dbReference>
<sequence>MESLFPPITQVQLTDRSATPLHETKRRPAKLPIIPGAQLTLSRSKLGEMLYKPTADFLLQDPVPNMKPDYNSLHDPHLRHYHHRRDLNDRLKKGNFITADNEVICSLKEYNTYEEYLERLKAVADKTFHEKQSGKLRKFIELQEKGLIPGKLSLAEMEAFLDKDSQSQPQRRAKVEEDCGQSKECLYRALDMERIKEEDRARLMMFERQFRHEQKRENYLREAQEQRDRKKQVSMEKKCARQQNKIMMETGVVMKVYPEDPKLGERQCLQLAKPCMKRLEPQPDTASSPGHNACGADKNQVSMDKTCARQQKVVVEPETVNEVHPEDAELGERQRLLPARPRMKHPEPHPEPRSDTASPRRLKTCKVDQKHAAALRECAVQQKKSQGKIILTEESKRTEECDSDAEQLEENVLEPQQQEHQHRSSLSDRPCTELPALQSGLAKIYGHKGIRIVQKQAKKTQKRGVLLESEETR</sequence>
<name>A0A9Q1JDD4_SYNKA</name>
<dbReference type="Proteomes" id="UP001152622">
    <property type="component" value="Chromosome 1"/>
</dbReference>
<keyword evidence="4" id="KW-1185">Reference proteome</keyword>
<evidence type="ECO:0000256" key="2">
    <source>
        <dbReference type="SAM" id="MobiDB-lite"/>
    </source>
</evidence>
<dbReference type="PANTHER" id="PTHR47315">
    <property type="entry name" value="FIBROUS SHEATH INTERACTING PROTEIN 2"/>
    <property type="match status" value="1"/>
</dbReference>
<reference evidence="3" key="1">
    <citation type="journal article" date="2023" name="Science">
        <title>Genome structures resolve the early diversification of teleost fishes.</title>
        <authorList>
            <person name="Parey E."/>
            <person name="Louis A."/>
            <person name="Montfort J."/>
            <person name="Bouchez O."/>
            <person name="Roques C."/>
            <person name="Iampietro C."/>
            <person name="Lluch J."/>
            <person name="Castinel A."/>
            <person name="Donnadieu C."/>
            <person name="Desvignes T."/>
            <person name="Floi Bucao C."/>
            <person name="Jouanno E."/>
            <person name="Wen M."/>
            <person name="Mejri S."/>
            <person name="Dirks R."/>
            <person name="Jansen H."/>
            <person name="Henkel C."/>
            <person name="Chen W.J."/>
            <person name="Zahm M."/>
            <person name="Cabau C."/>
            <person name="Klopp C."/>
            <person name="Thompson A.W."/>
            <person name="Robinson-Rechavi M."/>
            <person name="Braasch I."/>
            <person name="Lecointre G."/>
            <person name="Bobe J."/>
            <person name="Postlethwait J.H."/>
            <person name="Berthelot C."/>
            <person name="Roest Crollius H."/>
            <person name="Guiguen Y."/>
        </authorList>
    </citation>
    <scope>NUCLEOTIDE SEQUENCE</scope>
    <source>
        <strain evidence="3">WJC10195</strain>
    </source>
</reference>
<keyword evidence="1" id="KW-0175">Coiled coil</keyword>
<feature type="region of interest" description="Disordered" evidence="2">
    <location>
        <begin position="395"/>
        <end position="432"/>
    </location>
</feature>
<accession>A0A9Q1JDD4</accession>
<feature type="compositionally biased region" description="Acidic residues" evidence="2">
    <location>
        <begin position="401"/>
        <end position="412"/>
    </location>
</feature>
<feature type="compositionally biased region" description="Basic and acidic residues" evidence="2">
    <location>
        <begin position="344"/>
        <end position="354"/>
    </location>
</feature>
<gene>
    <name evidence="3" type="ORF">SKAU_G00033190</name>
</gene>
<evidence type="ECO:0000313" key="4">
    <source>
        <dbReference type="Proteomes" id="UP001152622"/>
    </source>
</evidence>
<dbReference type="PANTHER" id="PTHR47315:SF3">
    <property type="entry name" value="FIBROUS SHEATH-INTERACTING PROTEIN 2-LIKE"/>
    <property type="match status" value="1"/>
</dbReference>
<dbReference type="OrthoDB" id="8845279at2759"/>
<evidence type="ECO:0000313" key="3">
    <source>
        <dbReference type="EMBL" id="KAJ8382541.1"/>
    </source>
</evidence>
<feature type="compositionally biased region" description="Basic and acidic residues" evidence="2">
    <location>
        <begin position="321"/>
        <end position="335"/>
    </location>
</feature>
<comment type="caution">
    <text evidence="3">The sequence shown here is derived from an EMBL/GenBank/DDBJ whole genome shotgun (WGS) entry which is preliminary data.</text>
</comment>
<feature type="coiled-coil region" evidence="1">
    <location>
        <begin position="216"/>
        <end position="243"/>
    </location>
</feature>
<feature type="region of interest" description="Disordered" evidence="2">
    <location>
        <begin position="318"/>
        <end position="368"/>
    </location>
</feature>
<evidence type="ECO:0000256" key="1">
    <source>
        <dbReference type="SAM" id="Coils"/>
    </source>
</evidence>